<dbReference type="RefSeq" id="WP_047370301.1">
    <property type="nucleotide sequence ID" value="NZ_CABMNU010000005.1"/>
</dbReference>
<accession>A0A9P3WGF8</accession>
<comment type="caution">
    <text evidence="4">The sequence shown here is derived from an EMBL/GenBank/DDBJ whole genome shotgun (WGS) entry which is preliminary data.</text>
</comment>
<organism evidence="4 5">
    <name type="scientific">Kluyvera intermedia</name>
    <name type="common">Enterobacter intermedius</name>
    <dbReference type="NCBI Taxonomy" id="61648"/>
    <lineage>
        <taxon>Bacteria</taxon>
        <taxon>Pseudomonadati</taxon>
        <taxon>Pseudomonadota</taxon>
        <taxon>Gammaproteobacteria</taxon>
        <taxon>Enterobacterales</taxon>
        <taxon>Enterobacteriaceae</taxon>
        <taxon>Kluyvera</taxon>
    </lineage>
</organism>
<dbReference type="SUPFAM" id="SSF55729">
    <property type="entry name" value="Acyl-CoA N-acyltransferases (Nat)"/>
    <property type="match status" value="1"/>
</dbReference>
<evidence type="ECO:0000256" key="1">
    <source>
        <dbReference type="ARBA" id="ARBA00022679"/>
    </source>
</evidence>
<dbReference type="Pfam" id="PF00583">
    <property type="entry name" value="Acetyltransf_1"/>
    <property type="match status" value="1"/>
</dbReference>
<evidence type="ECO:0000259" key="3">
    <source>
        <dbReference type="PROSITE" id="PS51186"/>
    </source>
</evidence>
<evidence type="ECO:0000313" key="5">
    <source>
        <dbReference type="Proteomes" id="UP000867740"/>
    </source>
</evidence>
<reference evidence="4" key="1">
    <citation type="journal article" date="2018" name="Genome Biol.">
        <title>SKESA: strategic k-mer extension for scrupulous assemblies.</title>
        <authorList>
            <person name="Souvorov A."/>
            <person name="Agarwala R."/>
            <person name="Lipman D.J."/>
        </authorList>
    </citation>
    <scope>NUCLEOTIDE SEQUENCE</scope>
    <source>
        <strain evidence="4">CAVp300</strain>
    </source>
</reference>
<dbReference type="Gene3D" id="3.40.630.30">
    <property type="match status" value="1"/>
</dbReference>
<dbReference type="EMBL" id="DACSUM010000025">
    <property type="protein sequence ID" value="HAT3582802.1"/>
    <property type="molecule type" value="Genomic_DNA"/>
</dbReference>
<dbReference type="PANTHER" id="PTHR43800:SF1">
    <property type="entry name" value="PEPTIDYL-LYSINE N-ACETYLTRANSFERASE YJAB"/>
    <property type="match status" value="1"/>
</dbReference>
<proteinExistence type="predicted"/>
<dbReference type="Proteomes" id="UP000867740">
    <property type="component" value="Unassembled WGS sequence"/>
</dbReference>
<dbReference type="InterPro" id="IPR000182">
    <property type="entry name" value="GNAT_dom"/>
</dbReference>
<keyword evidence="2" id="KW-0012">Acyltransferase</keyword>
<keyword evidence="1" id="KW-0808">Transferase</keyword>
<sequence length="203" mass="22429">MSTAHPPIALGYSDVPPGHVASVVTCLEMRAKPQQETLPLPEGITLDPLVNVDLVAYRALFRKIGAKWLWFSRLYMADDKLSSILNDPNVEAWIIRDGEAEIGMLELDFSEPGQCELVFLGLTEATTGKGLGRAIMSNATERAWAKPIERFWVHTCTFDHPSALSFYIRSGFVPYAFQVEVQADPRLTGHLPADAAPHIPLIS</sequence>
<protein>
    <submittedName>
        <fullName evidence="4">GNAT family N-acetyltransferase</fullName>
    </submittedName>
</protein>
<dbReference type="GO" id="GO:0016747">
    <property type="term" value="F:acyltransferase activity, transferring groups other than amino-acyl groups"/>
    <property type="evidence" value="ECO:0007669"/>
    <property type="project" value="InterPro"/>
</dbReference>
<name>A0A9P3WGF8_KLUIN</name>
<evidence type="ECO:0000256" key="2">
    <source>
        <dbReference type="ARBA" id="ARBA00023315"/>
    </source>
</evidence>
<reference evidence="4" key="2">
    <citation type="submission" date="2020-10" db="EMBL/GenBank/DDBJ databases">
        <authorList>
            <consortium name="NCBI Pathogen Detection Project"/>
        </authorList>
    </citation>
    <scope>NUCLEOTIDE SEQUENCE</scope>
    <source>
        <strain evidence="4">CAVp300</strain>
    </source>
</reference>
<dbReference type="PROSITE" id="PS51186">
    <property type="entry name" value="GNAT"/>
    <property type="match status" value="1"/>
</dbReference>
<dbReference type="InterPro" id="IPR016181">
    <property type="entry name" value="Acyl_CoA_acyltransferase"/>
</dbReference>
<dbReference type="CDD" id="cd04301">
    <property type="entry name" value="NAT_SF"/>
    <property type="match status" value="1"/>
</dbReference>
<evidence type="ECO:0000313" key="4">
    <source>
        <dbReference type="EMBL" id="HAT3582802.1"/>
    </source>
</evidence>
<gene>
    <name evidence="4" type="ORF">I8531_003127</name>
</gene>
<dbReference type="AlphaFoldDB" id="A0A9P3WGF8"/>
<dbReference type="PANTHER" id="PTHR43800">
    <property type="entry name" value="PEPTIDYL-LYSINE N-ACETYLTRANSFERASE YJAB"/>
    <property type="match status" value="1"/>
</dbReference>
<feature type="domain" description="N-acetyltransferase" evidence="3">
    <location>
        <begin position="44"/>
        <end position="194"/>
    </location>
</feature>